<dbReference type="Pfam" id="PF14063">
    <property type="entry name" value="DUF4254"/>
    <property type="match status" value="1"/>
</dbReference>
<keyword evidence="2" id="KW-1185">Reference proteome</keyword>
<gene>
    <name evidence="1" type="ORF">PV662_46225</name>
</gene>
<reference evidence="1 2" key="1">
    <citation type="journal article" date="2023" name="Microb. Genom.">
        <title>Mesoterricola silvestris gen. nov., sp. nov., Mesoterricola sediminis sp. nov., Geothrix oryzae sp. nov., Geothrix edaphica sp. nov., Geothrix rubra sp. nov., and Geothrix limicola sp. nov., six novel members of Acidobacteriota isolated from soils.</title>
        <authorList>
            <person name="Weisberg A.J."/>
            <person name="Pearce E."/>
            <person name="Kramer C.G."/>
            <person name="Chang J.H."/>
            <person name="Clarke C.R."/>
        </authorList>
    </citation>
    <scope>NUCLEOTIDE SEQUENCE [LARGE SCALE GENOMIC DNA]</scope>
    <source>
        <strain evidence="1 2">ID09-01A</strain>
    </source>
</reference>
<comment type="caution">
    <text evidence="1">The sequence shown here is derived from an EMBL/GenBank/DDBJ whole genome shotgun (WGS) entry which is preliminary data.</text>
</comment>
<name>A0ABU4NWI5_9ACTN</name>
<sequence>MLEIIYAHFTERGNGHQSGRLRKLDETIRDLLSQNRKQWQLEDISHSEHFTPEELARTKRLIDISNATRTQLIDGIDTLTHLLYPDQQKQPTVHLSETLGELIDRITILILKEYHSTDPALRKFAKNKRRHLQQSLDLTLRALTEGRASLPPSGTVKIYQPATEFMDR</sequence>
<organism evidence="1 2">
    <name type="scientific">Streptomyces europaeiscabiei</name>
    <dbReference type="NCBI Taxonomy" id="146819"/>
    <lineage>
        <taxon>Bacteria</taxon>
        <taxon>Bacillati</taxon>
        <taxon>Actinomycetota</taxon>
        <taxon>Actinomycetes</taxon>
        <taxon>Kitasatosporales</taxon>
        <taxon>Streptomycetaceae</taxon>
        <taxon>Streptomyces</taxon>
    </lineage>
</organism>
<dbReference type="RefSeq" id="WP_319063851.1">
    <property type="nucleotide sequence ID" value="NZ_JARAYT010000022.1"/>
</dbReference>
<proteinExistence type="predicted"/>
<protein>
    <submittedName>
        <fullName evidence="1">DUF4254 domain-containing protein</fullName>
    </submittedName>
</protein>
<accession>A0ABU4NWI5</accession>
<evidence type="ECO:0000313" key="1">
    <source>
        <dbReference type="EMBL" id="MDX3706956.1"/>
    </source>
</evidence>
<evidence type="ECO:0000313" key="2">
    <source>
        <dbReference type="Proteomes" id="UP001271274"/>
    </source>
</evidence>
<dbReference type="EMBL" id="JARAYU010000037">
    <property type="protein sequence ID" value="MDX3706956.1"/>
    <property type="molecule type" value="Genomic_DNA"/>
</dbReference>
<dbReference type="InterPro" id="IPR025350">
    <property type="entry name" value="DUF4254"/>
</dbReference>
<dbReference type="Proteomes" id="UP001271274">
    <property type="component" value="Unassembled WGS sequence"/>
</dbReference>